<keyword evidence="8" id="KW-1185">Reference proteome</keyword>
<organism evidence="7 8">
    <name type="scientific">Undibacterium umbellatum</name>
    <dbReference type="NCBI Taxonomy" id="2762300"/>
    <lineage>
        <taxon>Bacteria</taxon>
        <taxon>Pseudomonadati</taxon>
        <taxon>Pseudomonadota</taxon>
        <taxon>Betaproteobacteria</taxon>
        <taxon>Burkholderiales</taxon>
        <taxon>Oxalobacteraceae</taxon>
        <taxon>Undibacterium</taxon>
    </lineage>
</organism>
<dbReference type="PANTHER" id="PTHR12778:SF10">
    <property type="entry name" value="MAJOR FACILITATOR SUPERFAMILY DOMAIN-CONTAINING PROTEIN 3"/>
    <property type="match status" value="1"/>
</dbReference>
<evidence type="ECO:0000256" key="6">
    <source>
        <dbReference type="SAM" id="Phobius"/>
    </source>
</evidence>
<protein>
    <submittedName>
        <fullName evidence="7">AmpG family muropeptide MFS transporter</fullName>
    </submittedName>
</protein>
<feature type="transmembrane region" description="Helical" evidence="6">
    <location>
        <begin position="58"/>
        <end position="75"/>
    </location>
</feature>
<feature type="transmembrane region" description="Helical" evidence="6">
    <location>
        <begin position="375"/>
        <end position="395"/>
    </location>
</feature>
<dbReference type="Gene3D" id="1.20.1250.20">
    <property type="entry name" value="MFS general substrate transporter like domains"/>
    <property type="match status" value="1"/>
</dbReference>
<feature type="transmembrane region" description="Helical" evidence="6">
    <location>
        <begin position="279"/>
        <end position="301"/>
    </location>
</feature>
<dbReference type="RefSeq" id="WP_186952497.1">
    <property type="nucleotide sequence ID" value="NZ_JACOFX010000002.1"/>
</dbReference>
<sequence>MTSETAAAVKKSEVSPSAPSGVWRWIPSLYFSQGIPYVVVMTLSVIMYKNLDISNSDIALYTSWLYLPFVIKPFWSPFVDMFKTKRFWIITLELVIGALFGLVALTIPMPGFFQATLLVFWLLAFSAATHDISSDGFYMLGLEQHQQAAFVGVRSMFFRMAMLYGQGALVYLAGSLRDLTGDVKFAWIVVFGVLAMKFISLAVYHKWALPRPASDTAHGDPNQVVATFFTIFGKFIKKKNILLTIAFLLLYRFGEAQLVKMAPPFLLDSVDKGGLGLSTQAVGIVYGTMGMIALTIGGLAGGALISRFGLKRMLWPMALAINVPHLVYVYLAFVQPQNIYLIGAAVAIEQMGYGFGFTAYVLYMIMIADGEHKTAHYAICTGFMALSMMLPGMISGRLQEYLGYAHFFVWICIAAVPTFVVTALIKVDPAFGKKAE</sequence>
<dbReference type="Proteomes" id="UP000646911">
    <property type="component" value="Unassembled WGS sequence"/>
</dbReference>
<evidence type="ECO:0000313" key="8">
    <source>
        <dbReference type="Proteomes" id="UP000646911"/>
    </source>
</evidence>
<keyword evidence="2" id="KW-0813">Transport</keyword>
<evidence type="ECO:0000256" key="1">
    <source>
        <dbReference type="ARBA" id="ARBA00004141"/>
    </source>
</evidence>
<dbReference type="CDD" id="cd17486">
    <property type="entry name" value="MFS_AmpG_like"/>
    <property type="match status" value="1"/>
</dbReference>
<dbReference type="InterPro" id="IPR036259">
    <property type="entry name" value="MFS_trans_sf"/>
</dbReference>
<dbReference type="InterPro" id="IPR004752">
    <property type="entry name" value="AmpG_permease/AT-1"/>
</dbReference>
<proteinExistence type="predicted"/>
<evidence type="ECO:0000256" key="3">
    <source>
        <dbReference type="ARBA" id="ARBA00022692"/>
    </source>
</evidence>
<reference evidence="7 8" key="1">
    <citation type="submission" date="2020-08" db="EMBL/GenBank/DDBJ databases">
        <title>Novel species isolated from subtropical streams in China.</title>
        <authorList>
            <person name="Lu H."/>
        </authorList>
    </citation>
    <scope>NUCLEOTIDE SEQUENCE [LARGE SCALE GENOMIC DNA]</scope>
    <source>
        <strain evidence="7 8">NL8W</strain>
    </source>
</reference>
<comment type="subcellular location">
    <subcellularLocation>
        <location evidence="1">Membrane</location>
        <topology evidence="1">Multi-pass membrane protein</topology>
    </subcellularLocation>
</comment>
<feature type="transmembrane region" description="Helical" evidence="6">
    <location>
        <begin position="241"/>
        <end position="259"/>
    </location>
</feature>
<name>A0ABR6Z7P6_9BURK</name>
<feature type="transmembrane region" description="Helical" evidence="6">
    <location>
        <begin position="87"/>
        <end position="105"/>
    </location>
</feature>
<keyword evidence="3 6" id="KW-0812">Transmembrane</keyword>
<feature type="transmembrane region" description="Helical" evidence="6">
    <location>
        <begin position="339"/>
        <end position="363"/>
    </location>
</feature>
<feature type="transmembrane region" description="Helical" evidence="6">
    <location>
        <begin position="185"/>
        <end position="204"/>
    </location>
</feature>
<keyword evidence="5 6" id="KW-0472">Membrane</keyword>
<keyword evidence="4 6" id="KW-1133">Transmembrane helix</keyword>
<evidence type="ECO:0000313" key="7">
    <source>
        <dbReference type="EMBL" id="MBC3907217.1"/>
    </source>
</evidence>
<evidence type="ECO:0000256" key="4">
    <source>
        <dbReference type="ARBA" id="ARBA00022989"/>
    </source>
</evidence>
<dbReference type="SUPFAM" id="SSF103473">
    <property type="entry name" value="MFS general substrate transporter"/>
    <property type="match status" value="1"/>
</dbReference>
<feature type="transmembrane region" description="Helical" evidence="6">
    <location>
        <begin position="149"/>
        <end position="173"/>
    </location>
</feature>
<accession>A0ABR6Z7P6</accession>
<gene>
    <name evidence="7" type="ORF">H8L47_06540</name>
</gene>
<feature type="transmembrane region" description="Helical" evidence="6">
    <location>
        <begin position="401"/>
        <end position="425"/>
    </location>
</feature>
<feature type="transmembrane region" description="Helical" evidence="6">
    <location>
        <begin position="29"/>
        <end position="46"/>
    </location>
</feature>
<dbReference type="EMBL" id="JACOFX010000002">
    <property type="protein sequence ID" value="MBC3907217.1"/>
    <property type="molecule type" value="Genomic_DNA"/>
</dbReference>
<dbReference type="PANTHER" id="PTHR12778">
    <property type="entry name" value="SOLUTE CARRIER FAMILY 33 ACETYL-COA TRANSPORTER -RELATED"/>
    <property type="match status" value="1"/>
</dbReference>
<evidence type="ECO:0000256" key="5">
    <source>
        <dbReference type="ARBA" id="ARBA00023136"/>
    </source>
</evidence>
<dbReference type="Pfam" id="PF07690">
    <property type="entry name" value="MFS_1"/>
    <property type="match status" value="1"/>
</dbReference>
<comment type="caution">
    <text evidence="7">The sequence shown here is derived from an EMBL/GenBank/DDBJ whole genome shotgun (WGS) entry which is preliminary data.</text>
</comment>
<feature type="transmembrane region" description="Helical" evidence="6">
    <location>
        <begin position="313"/>
        <end position="333"/>
    </location>
</feature>
<dbReference type="InterPro" id="IPR011701">
    <property type="entry name" value="MFS"/>
</dbReference>
<evidence type="ECO:0000256" key="2">
    <source>
        <dbReference type="ARBA" id="ARBA00022448"/>
    </source>
</evidence>